<dbReference type="Proteomes" id="UP001595987">
    <property type="component" value="Unassembled WGS sequence"/>
</dbReference>
<comment type="similarity">
    <text evidence="5">Belongs to the protein N5-glutamine methyltransferase family. PrmC subfamily.</text>
</comment>
<dbReference type="InterPro" id="IPR019874">
    <property type="entry name" value="RF_methyltr_PrmC"/>
</dbReference>
<comment type="caution">
    <text evidence="5">Lacks conserved residue(s) required for the propagation of feature annotation.</text>
</comment>
<keyword evidence="1 5" id="KW-0489">Methyltransferase</keyword>
<dbReference type="CDD" id="cd02440">
    <property type="entry name" value="AdoMet_MTases"/>
    <property type="match status" value="1"/>
</dbReference>
<reference evidence="9" key="1">
    <citation type="journal article" date="2019" name="Int. J. Syst. Evol. Microbiol.">
        <title>The Global Catalogue of Microorganisms (GCM) 10K type strain sequencing project: providing services to taxonomists for standard genome sequencing and annotation.</title>
        <authorList>
            <consortium name="The Broad Institute Genomics Platform"/>
            <consortium name="The Broad Institute Genome Sequencing Center for Infectious Disease"/>
            <person name="Wu L."/>
            <person name="Ma J."/>
        </authorList>
    </citation>
    <scope>NUCLEOTIDE SEQUENCE [LARGE SCALE GENOMIC DNA]</scope>
    <source>
        <strain evidence="9">CCUG 63287</strain>
    </source>
</reference>
<dbReference type="InterPro" id="IPR007848">
    <property type="entry name" value="Small_mtfrase_dom"/>
</dbReference>
<comment type="caution">
    <text evidence="8">The sequence shown here is derived from an EMBL/GenBank/DDBJ whole genome shotgun (WGS) entry which is preliminary data.</text>
</comment>
<evidence type="ECO:0000259" key="6">
    <source>
        <dbReference type="Pfam" id="PF05175"/>
    </source>
</evidence>
<dbReference type="RefSeq" id="WP_213534465.1">
    <property type="nucleotide sequence ID" value="NZ_BOVQ01000003.1"/>
</dbReference>
<dbReference type="PROSITE" id="PS00092">
    <property type="entry name" value="N6_MTASE"/>
    <property type="match status" value="1"/>
</dbReference>
<feature type="binding site" evidence="5">
    <location>
        <position position="177"/>
    </location>
    <ligand>
        <name>S-adenosyl-L-methionine</name>
        <dbReference type="ChEBI" id="CHEBI:59789"/>
    </ligand>
</feature>
<comment type="function">
    <text evidence="5">Methylates the class 1 translation termination release factors RF1/PrfA and RF2/PrfB on the glutamine residue of the universally conserved GGQ motif.</text>
</comment>
<dbReference type="EMBL" id="JBHSGD010000001">
    <property type="protein sequence ID" value="MFC4651416.1"/>
    <property type="molecule type" value="Genomic_DNA"/>
</dbReference>
<feature type="domain" description="Release factor glutamine methyltransferase N-terminal" evidence="7">
    <location>
        <begin position="5"/>
        <end position="69"/>
    </location>
</feature>
<accession>A0ABV9JAI4</accession>
<feature type="domain" description="Methyltransferase small" evidence="6">
    <location>
        <begin position="106"/>
        <end position="185"/>
    </location>
</feature>
<feature type="binding site" evidence="5">
    <location>
        <position position="136"/>
    </location>
    <ligand>
        <name>S-adenosyl-L-methionine</name>
        <dbReference type="ChEBI" id="CHEBI:59789"/>
    </ligand>
</feature>
<name>A0ABV9JAI4_9LACT</name>
<dbReference type="PANTHER" id="PTHR18895">
    <property type="entry name" value="HEMK METHYLTRANSFERASE"/>
    <property type="match status" value="1"/>
</dbReference>
<dbReference type="InterPro" id="IPR004556">
    <property type="entry name" value="HemK-like"/>
</dbReference>
<proteinExistence type="inferred from homology"/>
<evidence type="ECO:0000313" key="8">
    <source>
        <dbReference type="EMBL" id="MFC4651416.1"/>
    </source>
</evidence>
<evidence type="ECO:0000256" key="5">
    <source>
        <dbReference type="HAMAP-Rule" id="MF_02126"/>
    </source>
</evidence>
<dbReference type="GO" id="GO:0102559">
    <property type="term" value="F:peptide chain release factor N(5)-glutamine methyltransferase activity"/>
    <property type="evidence" value="ECO:0007669"/>
    <property type="project" value="UniProtKB-EC"/>
</dbReference>
<gene>
    <name evidence="5 8" type="primary">prmC</name>
    <name evidence="8" type="ORF">ACFO26_00640</name>
</gene>
<dbReference type="Gene3D" id="1.10.8.10">
    <property type="entry name" value="DNA helicase RuvA subunit, C-terminal domain"/>
    <property type="match status" value="1"/>
</dbReference>
<keyword evidence="9" id="KW-1185">Reference proteome</keyword>
<dbReference type="InterPro" id="IPR002052">
    <property type="entry name" value="DNA_methylase_N6_adenine_CS"/>
</dbReference>
<dbReference type="PANTHER" id="PTHR18895:SF74">
    <property type="entry name" value="MTRF1L RELEASE FACTOR GLUTAMINE METHYLTRANSFERASE"/>
    <property type="match status" value="1"/>
</dbReference>
<evidence type="ECO:0000259" key="7">
    <source>
        <dbReference type="Pfam" id="PF17827"/>
    </source>
</evidence>
<dbReference type="InterPro" id="IPR029063">
    <property type="entry name" value="SAM-dependent_MTases_sf"/>
</dbReference>
<dbReference type="GO" id="GO:0032259">
    <property type="term" value="P:methylation"/>
    <property type="evidence" value="ECO:0007669"/>
    <property type="project" value="UniProtKB-KW"/>
</dbReference>
<dbReference type="SUPFAM" id="SSF53335">
    <property type="entry name" value="S-adenosyl-L-methionine-dependent methyltransferases"/>
    <property type="match status" value="1"/>
</dbReference>
<protein>
    <recommendedName>
        <fullName evidence="5">Release factor glutamine methyltransferase</fullName>
        <shortName evidence="5">RF MTase</shortName>
        <ecNumber evidence="5">2.1.1.297</ecNumber>
    </recommendedName>
    <alternativeName>
        <fullName evidence="5">N5-glutamine methyltransferase PrmC</fullName>
    </alternativeName>
    <alternativeName>
        <fullName evidence="5">Protein-(glutamine-N5) MTase PrmC</fullName>
    </alternativeName>
    <alternativeName>
        <fullName evidence="5">Protein-glutamine N-methyltransferase PrmC</fullName>
    </alternativeName>
</protein>
<sequence>MLWIEAVKDLSADLEEPFELEFVYRGLTNLSKLAWLNLMREEISEKEIIFLTELSKRLAAHEPPQYIVGWAEFCGLRFKVDERVLIPRPETEELVQLILTENSMGHLRVLDIGTGSGAIAVSLAKAHPDWEITATDISDGALELAQENAVKNGVNLDFVKSDVLDNIDEKFDIIVSNPPYIARADENEVDRSVKKFEPDNALFAEHDGLAIYEKIAHQAPAHLTESGKLYCEIGYKQGKAVKKLFEENFSDRTVKIHKDIFDKDRMVSLT</sequence>
<keyword evidence="3 5" id="KW-0949">S-adenosyl-L-methionine</keyword>
<dbReference type="NCBIfam" id="TIGR03534">
    <property type="entry name" value="RF_mod_PrmC"/>
    <property type="match status" value="1"/>
</dbReference>
<dbReference type="InterPro" id="IPR040758">
    <property type="entry name" value="PrmC_N"/>
</dbReference>
<feature type="binding site" evidence="5">
    <location>
        <begin position="113"/>
        <end position="117"/>
    </location>
    <ligand>
        <name>S-adenosyl-L-methionine</name>
        <dbReference type="ChEBI" id="CHEBI:59789"/>
    </ligand>
</feature>
<dbReference type="Pfam" id="PF05175">
    <property type="entry name" value="MTS"/>
    <property type="match status" value="1"/>
</dbReference>
<evidence type="ECO:0000256" key="3">
    <source>
        <dbReference type="ARBA" id="ARBA00022691"/>
    </source>
</evidence>
<evidence type="ECO:0000256" key="4">
    <source>
        <dbReference type="ARBA" id="ARBA00048391"/>
    </source>
</evidence>
<dbReference type="Gene3D" id="3.40.50.150">
    <property type="entry name" value="Vaccinia Virus protein VP39"/>
    <property type="match status" value="1"/>
</dbReference>
<evidence type="ECO:0000313" key="9">
    <source>
        <dbReference type="Proteomes" id="UP001595987"/>
    </source>
</evidence>
<dbReference type="NCBIfam" id="TIGR00536">
    <property type="entry name" value="hemK_fam"/>
    <property type="match status" value="1"/>
</dbReference>
<evidence type="ECO:0000256" key="2">
    <source>
        <dbReference type="ARBA" id="ARBA00022679"/>
    </source>
</evidence>
<dbReference type="Pfam" id="PF17827">
    <property type="entry name" value="PrmC_N"/>
    <property type="match status" value="1"/>
</dbReference>
<dbReference type="HAMAP" id="MF_02126">
    <property type="entry name" value="RF_methyltr_PrmC"/>
    <property type="match status" value="1"/>
</dbReference>
<dbReference type="InterPro" id="IPR050320">
    <property type="entry name" value="N5-glutamine_MTase"/>
</dbReference>
<evidence type="ECO:0000256" key="1">
    <source>
        <dbReference type="ARBA" id="ARBA00022603"/>
    </source>
</evidence>
<comment type="catalytic activity">
    <reaction evidence="4 5">
        <text>L-glutaminyl-[peptide chain release factor] + S-adenosyl-L-methionine = N(5)-methyl-L-glutaminyl-[peptide chain release factor] + S-adenosyl-L-homocysteine + H(+)</text>
        <dbReference type="Rhea" id="RHEA:42896"/>
        <dbReference type="Rhea" id="RHEA-COMP:10271"/>
        <dbReference type="Rhea" id="RHEA-COMP:10272"/>
        <dbReference type="ChEBI" id="CHEBI:15378"/>
        <dbReference type="ChEBI" id="CHEBI:30011"/>
        <dbReference type="ChEBI" id="CHEBI:57856"/>
        <dbReference type="ChEBI" id="CHEBI:59789"/>
        <dbReference type="ChEBI" id="CHEBI:61891"/>
        <dbReference type="EC" id="2.1.1.297"/>
    </reaction>
</comment>
<organism evidence="8 9">
    <name type="scientific">Lactococcus nasutitermitis</name>
    <dbReference type="NCBI Taxonomy" id="1652957"/>
    <lineage>
        <taxon>Bacteria</taxon>
        <taxon>Bacillati</taxon>
        <taxon>Bacillota</taxon>
        <taxon>Bacilli</taxon>
        <taxon>Lactobacillales</taxon>
        <taxon>Streptococcaceae</taxon>
        <taxon>Lactococcus</taxon>
    </lineage>
</organism>
<keyword evidence="2 5" id="KW-0808">Transferase</keyword>
<feature type="binding site" evidence="5">
    <location>
        <begin position="177"/>
        <end position="180"/>
    </location>
    <ligand>
        <name>substrate</name>
    </ligand>
</feature>
<dbReference type="EC" id="2.1.1.297" evidence="5"/>